<proteinExistence type="predicted"/>
<dbReference type="RefSeq" id="WP_108737450.1">
    <property type="nucleotide sequence ID" value="NZ_CP020919.1"/>
</dbReference>
<keyword evidence="2" id="KW-1185">Reference proteome</keyword>
<name>A0A2S1LQF6_9FLAO</name>
<sequence length="137" mass="15209">MKKNILYVMTLLLLSSLVVRSGNMLHIDFLMRMDRQIKLKVADFFAPSISLTKTDATRSGAGTINAAVRGQEYNATIVFEYWNTTTPQQVVTTTMPITGLEKGTYSVRATMTGEVVEQAEAIITIANYDQPVQLSEI</sequence>
<accession>A0A2S1LQF6</accession>
<gene>
    <name evidence="1" type="ORF">FK004_12050</name>
</gene>
<evidence type="ECO:0000313" key="1">
    <source>
        <dbReference type="EMBL" id="AWG25901.1"/>
    </source>
</evidence>
<evidence type="ECO:0000313" key="2">
    <source>
        <dbReference type="Proteomes" id="UP000244677"/>
    </source>
</evidence>
<organism evidence="1 2">
    <name type="scientific">Flavobacterium kingsejongi</name>
    <dbReference type="NCBI Taxonomy" id="1678728"/>
    <lineage>
        <taxon>Bacteria</taxon>
        <taxon>Pseudomonadati</taxon>
        <taxon>Bacteroidota</taxon>
        <taxon>Flavobacteriia</taxon>
        <taxon>Flavobacteriales</taxon>
        <taxon>Flavobacteriaceae</taxon>
        <taxon>Flavobacterium</taxon>
    </lineage>
</organism>
<dbReference type="KEGG" id="fki:FK004_12050"/>
<protein>
    <submittedName>
        <fullName evidence="1">Uncharacterized protein</fullName>
    </submittedName>
</protein>
<dbReference type="AlphaFoldDB" id="A0A2S1LQF6"/>
<dbReference type="Proteomes" id="UP000244677">
    <property type="component" value="Chromosome"/>
</dbReference>
<dbReference type="EMBL" id="CP020919">
    <property type="protein sequence ID" value="AWG25901.1"/>
    <property type="molecule type" value="Genomic_DNA"/>
</dbReference>
<reference evidence="1 2" key="1">
    <citation type="submission" date="2017-04" db="EMBL/GenBank/DDBJ databases">
        <title>Complete genome sequence of Flavobacterium kingsejong AJ004.</title>
        <authorList>
            <person name="Lee P.C."/>
        </authorList>
    </citation>
    <scope>NUCLEOTIDE SEQUENCE [LARGE SCALE GENOMIC DNA]</scope>
    <source>
        <strain evidence="1 2">AJ004</strain>
    </source>
</reference>